<dbReference type="EMBL" id="ML975149">
    <property type="protein sequence ID" value="KAF1816903.1"/>
    <property type="molecule type" value="Genomic_DNA"/>
</dbReference>
<reference evidence="6" key="3">
    <citation type="submission" date="2025-04" db="UniProtKB">
        <authorList>
            <consortium name="RefSeq"/>
        </authorList>
    </citation>
    <scope>IDENTIFICATION</scope>
    <source>
        <strain evidence="6">CBS 781.70</strain>
    </source>
</reference>
<reference evidence="6" key="2">
    <citation type="submission" date="2020-04" db="EMBL/GenBank/DDBJ databases">
        <authorList>
            <consortium name="NCBI Genome Project"/>
        </authorList>
    </citation>
    <scope>NUCLEOTIDE SEQUENCE</scope>
    <source>
        <strain evidence="6">CBS 781.70</strain>
    </source>
</reference>
<dbReference type="PANTHER" id="PTHR13395">
    <property type="entry name" value="SISTER CHROMATID COHESION PROTEIN DCC1-RELATED"/>
    <property type="match status" value="1"/>
</dbReference>
<dbReference type="Pfam" id="PF09724">
    <property type="entry name" value="Dcc1"/>
    <property type="match status" value="1"/>
</dbReference>
<sequence>MSATSKSIPLSLAHEQQGFRLLELPDELVDLLKKPNPPILQLKSAAPNPSQKTSTINGPPAVLCTPSQTYHVRQLQTSNSIHLTLPHPTTDKHAAPTTELLALATCSSTVELLPAPSAALPALCALLPIWSALLPSDAPLADDLRATLPDQAHVFARVPFSQGECLDAWRELGAFEWRGGVFRASMEDRVRLWGAVVDACVIEGFVLGEMFQVGELWALVEEVGVPRGMLEGLIGQLAPMGEEGMDEWGVVDERRAVRWVGAALLETLARDQRVDRMKFLEQWKEKLPEKWTKSVDIELLKDISTSPTPSTISFKDPNTPAAEAAEGKPGKRKWHERFAAMRKR</sequence>
<comment type="similarity">
    <text evidence="1">Belongs to the DCC1 family.</text>
</comment>
<protein>
    <recommendedName>
        <fullName evidence="7">Sister chromatid cohesion protein-like protein Dcc1</fullName>
    </recommendedName>
</protein>
<dbReference type="GO" id="GO:0000785">
    <property type="term" value="C:chromatin"/>
    <property type="evidence" value="ECO:0007669"/>
    <property type="project" value="TreeGrafter"/>
</dbReference>
<reference evidence="4 6" key="1">
    <citation type="submission" date="2020-01" db="EMBL/GenBank/DDBJ databases">
        <authorList>
            <consortium name="DOE Joint Genome Institute"/>
            <person name="Haridas S."/>
            <person name="Albert R."/>
            <person name="Binder M."/>
            <person name="Bloem J."/>
            <person name="Labutti K."/>
            <person name="Salamov A."/>
            <person name="Andreopoulos B."/>
            <person name="Baker S.E."/>
            <person name="Barry K."/>
            <person name="Bills G."/>
            <person name="Bluhm B.H."/>
            <person name="Cannon C."/>
            <person name="Castanera R."/>
            <person name="Culley D.E."/>
            <person name="Daum C."/>
            <person name="Ezra D."/>
            <person name="Gonzalez J.B."/>
            <person name="Henrissat B."/>
            <person name="Kuo A."/>
            <person name="Liang C."/>
            <person name="Lipzen A."/>
            <person name="Lutzoni F."/>
            <person name="Magnuson J."/>
            <person name="Mondo S."/>
            <person name="Nolan M."/>
            <person name="Ohm R."/>
            <person name="Pangilinan J."/>
            <person name="Park H.-J."/>
            <person name="Ramirez L."/>
            <person name="Alfaro M."/>
            <person name="Sun H."/>
            <person name="Tritt A."/>
            <person name="Yoshinaga Y."/>
            <person name="Zwiers L.-H."/>
            <person name="Turgeon B.G."/>
            <person name="Goodwin S.B."/>
            <person name="Spatafora J.W."/>
            <person name="Crous P.W."/>
            <person name="Grigoriev I.V."/>
        </authorList>
    </citation>
    <scope>NUCLEOTIDE SEQUENCE</scope>
    <source>
        <strain evidence="4 6">CBS 781.70</strain>
    </source>
</reference>
<feature type="region of interest" description="Disordered" evidence="3">
    <location>
        <begin position="304"/>
        <end position="334"/>
    </location>
</feature>
<feature type="compositionally biased region" description="Low complexity" evidence="3">
    <location>
        <begin position="304"/>
        <end position="313"/>
    </location>
</feature>
<proteinExistence type="inferred from homology"/>
<dbReference type="GeneID" id="54422193"/>
<keyword evidence="5" id="KW-1185">Reference proteome</keyword>
<dbReference type="GO" id="GO:0000775">
    <property type="term" value="C:chromosome, centromeric region"/>
    <property type="evidence" value="ECO:0007669"/>
    <property type="project" value="TreeGrafter"/>
</dbReference>
<organism evidence="4">
    <name type="scientific">Eremomyces bilateralis CBS 781.70</name>
    <dbReference type="NCBI Taxonomy" id="1392243"/>
    <lineage>
        <taxon>Eukaryota</taxon>
        <taxon>Fungi</taxon>
        <taxon>Dikarya</taxon>
        <taxon>Ascomycota</taxon>
        <taxon>Pezizomycotina</taxon>
        <taxon>Dothideomycetes</taxon>
        <taxon>Dothideomycetes incertae sedis</taxon>
        <taxon>Eremomycetales</taxon>
        <taxon>Eremomycetaceae</taxon>
        <taxon>Eremomyces</taxon>
    </lineage>
</organism>
<evidence type="ECO:0000256" key="3">
    <source>
        <dbReference type="SAM" id="MobiDB-lite"/>
    </source>
</evidence>
<dbReference type="GO" id="GO:0006260">
    <property type="term" value="P:DNA replication"/>
    <property type="evidence" value="ECO:0007669"/>
    <property type="project" value="UniProtKB-KW"/>
</dbReference>
<accession>A0A6G1GFS2</accession>
<evidence type="ECO:0008006" key="7">
    <source>
        <dbReference type="Google" id="ProtNLM"/>
    </source>
</evidence>
<evidence type="ECO:0000256" key="2">
    <source>
        <dbReference type="ARBA" id="ARBA00022705"/>
    </source>
</evidence>
<dbReference type="PANTHER" id="PTHR13395:SF6">
    <property type="entry name" value="SISTER CHROMATID COHESION PROTEIN DCC1"/>
    <property type="match status" value="1"/>
</dbReference>
<keyword evidence="2" id="KW-0235">DNA replication</keyword>
<evidence type="ECO:0000313" key="6">
    <source>
        <dbReference type="RefSeq" id="XP_033538534.1"/>
    </source>
</evidence>
<dbReference type="OrthoDB" id="5199543at2759"/>
<name>A0A6G1GFS2_9PEZI</name>
<evidence type="ECO:0000256" key="1">
    <source>
        <dbReference type="ARBA" id="ARBA00007017"/>
    </source>
</evidence>
<evidence type="ECO:0000313" key="5">
    <source>
        <dbReference type="Proteomes" id="UP000504638"/>
    </source>
</evidence>
<evidence type="ECO:0000313" key="4">
    <source>
        <dbReference type="EMBL" id="KAF1816903.1"/>
    </source>
</evidence>
<dbReference type="RefSeq" id="XP_033538534.1">
    <property type="nucleotide sequence ID" value="XM_033681623.1"/>
</dbReference>
<dbReference type="AlphaFoldDB" id="A0A6G1GFS2"/>
<dbReference type="InterPro" id="IPR019128">
    <property type="entry name" value="Dcc1"/>
</dbReference>
<dbReference type="GO" id="GO:0034088">
    <property type="term" value="P:maintenance of mitotic sister chromatid cohesion"/>
    <property type="evidence" value="ECO:0007669"/>
    <property type="project" value="TreeGrafter"/>
</dbReference>
<gene>
    <name evidence="4 6" type="ORF">P152DRAFT_477981</name>
</gene>
<dbReference type="Proteomes" id="UP000504638">
    <property type="component" value="Unplaced"/>
</dbReference>
<dbReference type="GO" id="GO:0031390">
    <property type="term" value="C:Ctf18 RFC-like complex"/>
    <property type="evidence" value="ECO:0007669"/>
    <property type="project" value="InterPro"/>
</dbReference>